<feature type="domain" description="Transposase DDE" evidence="1">
    <location>
        <begin position="11"/>
        <end position="444"/>
    </location>
</feature>
<comment type="caution">
    <text evidence="2">The sequence shown here is derived from an EMBL/GenBank/DDBJ whole genome shotgun (WGS) entry which is preliminary data.</text>
</comment>
<name>A0A562N803_9HYPH</name>
<accession>A0A562N803</accession>
<proteinExistence type="predicted"/>
<dbReference type="RefSeq" id="WP_145721322.1">
    <property type="nucleotide sequence ID" value="NZ_BSPF01000160.1"/>
</dbReference>
<dbReference type="Proteomes" id="UP000317122">
    <property type="component" value="Unassembled WGS sequence"/>
</dbReference>
<protein>
    <submittedName>
        <fullName evidence="2">IS4 family transposase</fullName>
    </submittedName>
</protein>
<dbReference type="NCBIfam" id="NF033539">
    <property type="entry name" value="transpos_IS1380"/>
    <property type="match status" value="1"/>
</dbReference>
<dbReference type="EMBL" id="VLKT01000039">
    <property type="protein sequence ID" value="TWI28254.1"/>
    <property type="molecule type" value="Genomic_DNA"/>
</dbReference>
<dbReference type="OrthoDB" id="476248at2"/>
<dbReference type="InterPro" id="IPR047960">
    <property type="entry name" value="Transpos_IS1380"/>
</dbReference>
<organism evidence="2 3">
    <name type="scientific">Mesorhizobium tianshanense</name>
    <dbReference type="NCBI Taxonomy" id="39844"/>
    <lineage>
        <taxon>Bacteria</taxon>
        <taxon>Pseudomonadati</taxon>
        <taxon>Pseudomonadota</taxon>
        <taxon>Alphaproteobacteria</taxon>
        <taxon>Hyphomicrobiales</taxon>
        <taxon>Phyllobacteriaceae</taxon>
        <taxon>Mesorhizobium</taxon>
    </lineage>
</organism>
<dbReference type="Pfam" id="PF13701">
    <property type="entry name" value="DDE_Tnp_1_4"/>
    <property type="match status" value="1"/>
</dbReference>
<dbReference type="InterPro" id="IPR025668">
    <property type="entry name" value="Tnp_DDE_dom"/>
</dbReference>
<evidence type="ECO:0000313" key="2">
    <source>
        <dbReference type="EMBL" id="TWI28254.1"/>
    </source>
</evidence>
<evidence type="ECO:0000313" key="3">
    <source>
        <dbReference type="Proteomes" id="UP000317122"/>
    </source>
</evidence>
<sequence>MTDDTLLQLSFPAVGRKKITAAFDGGRITSDGGVMLLAAAERRLQLADRLAAAIDDPRDPQRVTHAMADILRARIFAIACGYEDANDLDRLRTDPAFKLACGRLPDSGIDLCSQPTCSRLENLPDLRTVIRLGWVLVDLWLSSYAAPPKSVTLDIDDTVDVVHGHQQLSLFNAHYDERCFLPIHIYDAATGRPVAMILRPGKTPTGKEIRGHLRRLVRRIRARWPATRILVRGDGHYGRAEVMAWCENNALDYLFGLPGNKVLQRLVDEAADDIRTRRALEQRPVLRGYAETRYKAKSWKTQRRVCARIEATTRGLDIRFVVTNLDKGSDAHVYDVLYCARGQAENLIKMHKSQLASDRTSCRSPIANQVRLVLHTAAYWLMLTLREAVPTTDHLSNAEFATLRLRLLKLGARVIETVSRIRLAFAAACPEASLFRQIALTLQPAGP</sequence>
<dbReference type="AlphaFoldDB" id="A0A562N803"/>
<reference evidence="2 3" key="1">
    <citation type="journal article" date="2015" name="Stand. Genomic Sci.">
        <title>Genomic Encyclopedia of Bacterial and Archaeal Type Strains, Phase III: the genomes of soil and plant-associated and newly described type strains.</title>
        <authorList>
            <person name="Whitman W.B."/>
            <person name="Woyke T."/>
            <person name="Klenk H.P."/>
            <person name="Zhou Y."/>
            <person name="Lilburn T.G."/>
            <person name="Beck B.J."/>
            <person name="De Vos P."/>
            <person name="Vandamme P."/>
            <person name="Eisen J.A."/>
            <person name="Garrity G."/>
            <person name="Hugenholtz P."/>
            <person name="Kyrpides N.C."/>
        </authorList>
    </citation>
    <scope>NUCLEOTIDE SEQUENCE [LARGE SCALE GENOMIC DNA]</scope>
    <source>
        <strain evidence="2 3">CGMCC 1.2546</strain>
    </source>
</reference>
<evidence type="ECO:0000259" key="1">
    <source>
        <dbReference type="Pfam" id="PF13701"/>
    </source>
</evidence>
<gene>
    <name evidence="2" type="ORF">IQ26_05294</name>
</gene>
<keyword evidence="3" id="KW-1185">Reference proteome</keyword>